<protein>
    <submittedName>
        <fullName evidence="1">Uncharacterized protein</fullName>
    </submittedName>
</protein>
<evidence type="ECO:0000313" key="2">
    <source>
        <dbReference type="Proteomes" id="UP001600888"/>
    </source>
</evidence>
<dbReference type="Proteomes" id="UP001600888">
    <property type="component" value="Unassembled WGS sequence"/>
</dbReference>
<organism evidence="1 2">
    <name type="scientific">Diaporthe vaccinii</name>
    <dbReference type="NCBI Taxonomy" id="105482"/>
    <lineage>
        <taxon>Eukaryota</taxon>
        <taxon>Fungi</taxon>
        <taxon>Dikarya</taxon>
        <taxon>Ascomycota</taxon>
        <taxon>Pezizomycotina</taxon>
        <taxon>Sordariomycetes</taxon>
        <taxon>Sordariomycetidae</taxon>
        <taxon>Diaporthales</taxon>
        <taxon>Diaporthaceae</taxon>
        <taxon>Diaporthe</taxon>
        <taxon>Diaporthe eres species complex</taxon>
    </lineage>
</organism>
<proteinExistence type="predicted"/>
<gene>
    <name evidence="1" type="ORF">FJTKL_09493</name>
</gene>
<accession>A0ABR4FCY0</accession>
<comment type="caution">
    <text evidence="1">The sequence shown here is derived from an EMBL/GenBank/DDBJ whole genome shotgun (WGS) entry which is preliminary data.</text>
</comment>
<sequence length="361" mass="39657">MSPESGAGELKCMHFLLSNTKSTLRIKSVVNIMDPDTVGFFGSIQKSRLDKLLDEMTDCCSSPTPVTILEVKGQKPSELREGEGGKITQICSSLADLGTVGLSEELNEKGLSEYLKSSESTASEAQTNKEAKPTSLRVFFINPSLGDDQLHTHIHQGVLKLLHERAGLTTSFMTDVYESPDWTVFPTISSIKPNQSSIALQYGFWFWRDSSTHAFTQLVANAEGFTYFCINFPVDLQTSIIQIAKNNRPEISKPFFLDTMVADGLLKSHRNAIENQRAALLRIVCLSSDQSINVGRALTVTPHRRKTKINLALTVELNSSTKSLSSGILSGKICSISRNTLCTCGLLPRERHSLPKNSPGC</sequence>
<dbReference type="EMBL" id="JBAWTH010000003">
    <property type="protein sequence ID" value="KAL2292543.1"/>
    <property type="molecule type" value="Genomic_DNA"/>
</dbReference>
<name>A0ABR4FCY0_9PEZI</name>
<evidence type="ECO:0000313" key="1">
    <source>
        <dbReference type="EMBL" id="KAL2292543.1"/>
    </source>
</evidence>
<keyword evidence="2" id="KW-1185">Reference proteome</keyword>
<reference evidence="1 2" key="1">
    <citation type="submission" date="2024-03" db="EMBL/GenBank/DDBJ databases">
        <title>A high-quality draft genome sequence of Diaporthe vaccinii, a causative agent of upright dieback and viscid rot disease in cranberry plants.</title>
        <authorList>
            <person name="Sarrasin M."/>
            <person name="Lang B.F."/>
            <person name="Burger G."/>
        </authorList>
    </citation>
    <scope>NUCLEOTIDE SEQUENCE [LARGE SCALE GENOMIC DNA]</scope>
    <source>
        <strain evidence="1 2">IS7</strain>
    </source>
</reference>